<evidence type="ECO:0000313" key="3">
    <source>
        <dbReference type="RefSeq" id="WP_051378919.1"/>
    </source>
</evidence>
<protein>
    <submittedName>
        <fullName evidence="3">Polysaccharide pyruvyl transferase family protein</fullName>
    </submittedName>
</protein>
<dbReference type="RefSeq" id="WP_051378919.1">
    <property type="nucleotide sequence ID" value="NZ_AXWS01000019.1"/>
</dbReference>
<reference evidence="3" key="1">
    <citation type="journal article" date="1993" name="Mol. Plant Microbe Interact.">
        <title>Analysis of the Rhizobium meliloti genes exoU, exoV, exoW, exoT, and exoI involved in exopolysaccharide biosynthesis and nodule invasion: exoU and exoW probably encode glucosyltransferases.</title>
        <authorList>
            <person name="Becker A."/>
            <person name="Kleickmann A."/>
            <person name="Kuster H."/>
            <person name="Keller M."/>
            <person name="Arnold W."/>
            <person name="Puhler A."/>
        </authorList>
    </citation>
    <scope>NUCLEOTIDE SEQUENCE</scope>
</reference>
<keyword evidence="3" id="KW-0808">Transferase</keyword>
<accession>A0A8B6XA14</accession>
<name>A0A8B6XA14_9BURK</name>
<dbReference type="OrthoDB" id="9803627at2"/>
<sequence length="658" mass="71136">MTAAGAATAPIVISFSAGDDYYHRAAAQLRGDCDRLGIEHDIRRLDPAPGGEGWIALCRRKVGFCRDMLRRHGRPVLWIDVDCRLLRDPRPLLAGGGYDIAGFARGFRDLRDFDPVGHSRFFQPSILAFAPTPRGHALLDLMAEIEARSAVSATDDYFLQEAWKQLDRQPAVLLLPPDLVQDAGEPSPAMSSVGAAPVTPGGVAAMRKPAPAATDPAIADPRLASTADAGPMFFFGRSGNVSLHRQQAAQHEVEALTPARRRAVLLHEAAAAQKARNGADARVLLRRAYEIDPSDDGMALRYARALRRGKDLPGALDFLRKHQGEQFAADHARRFEADVAHEGGDLDHAQALFGALLATGTESDRAWAESRLMRLGTDLRARARGIADADRPALYWMETPWPGNVGDILNAWLIEKLSGIPPRHVPAAKGLLAVGSVVRLAGPESVVWGAGTPRMTDRLDPRARWLAVRGPLTRRLLLASGGDCPEIYGDPAWFAPMLYRPAPRAPRHKLGLVCHYDNAGEIVAGEGVKTISVLRAGYEGIEAFIDELHDCEAIVSSSLHGLILAQAYGIPARWVEVTDSAKGLPGDGCKFRDYFMTVGLDDAMPLRLPRGFVLTPDALAAALPPEAEGRPGLLPRRRIDLDALASVAPFALARSPRA</sequence>
<feature type="domain" description="Polysaccharide pyruvyl transferase" evidence="1">
    <location>
        <begin position="439"/>
        <end position="576"/>
    </location>
</feature>
<evidence type="ECO:0000259" key="1">
    <source>
        <dbReference type="Pfam" id="PF04230"/>
    </source>
</evidence>
<reference evidence="3" key="2">
    <citation type="journal article" date="2000" name="EMBO J.">
        <title>Bacterial SLH domain proteins are non-covalently anchored to the cell surface via a conserved mechanism involving wall polysaccharide pyruvylation.</title>
        <authorList>
            <person name="Mesnage S."/>
            <person name="Fontaine T."/>
            <person name="Mignot T."/>
            <person name="Delepierre M."/>
            <person name="Mock M."/>
            <person name="Fouet A."/>
        </authorList>
    </citation>
    <scope>NUCLEOTIDE SEQUENCE</scope>
</reference>
<keyword evidence="2" id="KW-1185">Reference proteome</keyword>
<organism evidence="2 3">
    <name type="scientific">Derxia gummosa DSM 723</name>
    <dbReference type="NCBI Taxonomy" id="1121388"/>
    <lineage>
        <taxon>Bacteria</taxon>
        <taxon>Pseudomonadati</taxon>
        <taxon>Pseudomonadota</taxon>
        <taxon>Betaproteobacteria</taxon>
        <taxon>Burkholderiales</taxon>
        <taxon>Alcaligenaceae</taxon>
        <taxon>Derxia</taxon>
    </lineage>
</organism>
<reference evidence="3" key="3">
    <citation type="submission" date="2025-08" db="UniProtKB">
        <authorList>
            <consortium name="RefSeq"/>
        </authorList>
    </citation>
    <scope>IDENTIFICATION</scope>
</reference>
<dbReference type="InterPro" id="IPR007345">
    <property type="entry name" value="Polysacch_pyruvyl_Trfase"/>
</dbReference>
<dbReference type="GO" id="GO:0016740">
    <property type="term" value="F:transferase activity"/>
    <property type="evidence" value="ECO:0007669"/>
    <property type="project" value="UniProtKB-KW"/>
</dbReference>
<proteinExistence type="predicted"/>
<dbReference type="AlphaFoldDB" id="A0A8B6XA14"/>
<evidence type="ECO:0000313" key="2">
    <source>
        <dbReference type="Proteomes" id="UP000675920"/>
    </source>
</evidence>
<dbReference type="Pfam" id="PF04230">
    <property type="entry name" value="PS_pyruv_trans"/>
    <property type="match status" value="1"/>
</dbReference>
<dbReference type="Proteomes" id="UP000675920">
    <property type="component" value="Unplaced"/>
</dbReference>